<feature type="domain" description="Atrophied bacterial Ig" evidence="2">
    <location>
        <begin position="1086"/>
        <end position="1168"/>
    </location>
</feature>
<protein>
    <submittedName>
        <fullName evidence="3">Cell wall-binding repeat-containing protein</fullName>
    </submittedName>
</protein>
<dbReference type="Proteomes" id="UP000726170">
    <property type="component" value="Unassembled WGS sequence"/>
</dbReference>
<accession>A0ABS6EL91</accession>
<dbReference type="PANTHER" id="PTHR30032:SF8">
    <property type="entry name" value="GERMINATION-SPECIFIC N-ACETYLMURAMOYL-L-ALANINE AMIDASE"/>
    <property type="match status" value="1"/>
</dbReference>
<reference evidence="3 4" key="1">
    <citation type="submission" date="2021-06" db="EMBL/GenBank/DDBJ databases">
        <authorList>
            <person name="Sun Q."/>
            <person name="Li D."/>
        </authorList>
    </citation>
    <scope>NUCLEOTIDE SEQUENCE [LARGE SCALE GENOMIC DNA]</scope>
    <source>
        <strain evidence="3 4">MSJ-11</strain>
    </source>
</reference>
<evidence type="ECO:0000259" key="2">
    <source>
        <dbReference type="Pfam" id="PF20578"/>
    </source>
</evidence>
<dbReference type="InterPro" id="IPR007253">
    <property type="entry name" value="Cell_wall-bd_2"/>
</dbReference>
<evidence type="ECO:0000313" key="4">
    <source>
        <dbReference type="Proteomes" id="UP000726170"/>
    </source>
</evidence>
<proteinExistence type="predicted"/>
<gene>
    <name evidence="3" type="ORF">KQI86_15855</name>
</gene>
<name>A0ABS6EL91_9CLOT</name>
<keyword evidence="4" id="KW-1185">Reference proteome</keyword>
<keyword evidence="1" id="KW-0732">Signal</keyword>
<dbReference type="Pfam" id="PF04122">
    <property type="entry name" value="CW_binding_2"/>
    <property type="match status" value="3"/>
</dbReference>
<feature type="chain" id="PRO_5047448476" evidence="1">
    <location>
        <begin position="26"/>
        <end position="1171"/>
    </location>
</feature>
<evidence type="ECO:0000313" key="3">
    <source>
        <dbReference type="EMBL" id="MBU5485795.1"/>
    </source>
</evidence>
<dbReference type="InterPro" id="IPR046780">
    <property type="entry name" value="aBig_2"/>
</dbReference>
<comment type="caution">
    <text evidence="3">The sequence shown here is derived from an EMBL/GenBank/DDBJ whole genome shotgun (WGS) entry which is preliminary data.</text>
</comment>
<organism evidence="3 4">
    <name type="scientific">Clostridium mobile</name>
    <dbReference type="NCBI Taxonomy" id="2841512"/>
    <lineage>
        <taxon>Bacteria</taxon>
        <taxon>Bacillati</taxon>
        <taxon>Bacillota</taxon>
        <taxon>Clostridia</taxon>
        <taxon>Eubacteriales</taxon>
        <taxon>Clostridiaceae</taxon>
        <taxon>Clostridium</taxon>
    </lineage>
</organism>
<evidence type="ECO:0000256" key="1">
    <source>
        <dbReference type="SAM" id="SignalP"/>
    </source>
</evidence>
<dbReference type="RefSeq" id="WP_216440397.1">
    <property type="nucleotide sequence ID" value="NZ_JAHLQF010000004.1"/>
</dbReference>
<dbReference type="Pfam" id="PF20578">
    <property type="entry name" value="aBig_2"/>
    <property type="match status" value="1"/>
</dbReference>
<sequence length="1171" mass="127691">MSKKSHKALASATVMSLILTSTLTAVPVSAAATVERLEGAGREETAISVAKKAFADGAETVVLVNGYGYGDAVSATPLAKALNAPILLTNKVDVPSADLLNALSSLKAKKVVIVGGEGVVTTALANKLAETYTVERIGGASRYETNAGVAKKVLELTGKKEAFLVNGQDGYADALSVASIAASKGAPVLFGNKNEVPSVVKNVAEGLTVSAVGGAGVLPTSVIDSVKGTRVAEGKDRFATNLEVLKKFKDDLKLDSIYMAFGGATPTQFADALVASAAAAKVGAPVVLSGSKNSDASTSAAKDYIKENHKDNTKIYLVGGTGSLDSAIESSIKDMVNPVVTEFKVDGIKSENLKDFEVKFTQKVDKKTAEDKDNYTLNEGREVEKAVLLDDGMTVRLAVKLDNDKALENQKEYKLSIRNVKNESGDKKLEVKDLVFKTLDAALPEIEKVEALGNKAVKLTFSEPVKKEVAEKADSYKIDDKYLAGTVEADNSRVVIIKLYSKLSDGEHTINVKGIKDFTDYTMITKDLKFNVVEDKAAPVVEQVTATFEKVRVKFSEPVQVGTVRGGSYTYWTRTNSTTVKNNSETNVEKISDDTYEFEFKGDRKLPSYEVNLYITGVKDYSDNEMPKDKPIAVTANLDQTRPEVTSVEVVKDSSKQIKIKFSKPIENITEMKNYTLKDKDDKAVSIQNIKAEDNNKTAILTFYKDLKEGEHTLKLEGLKDTTTLQNSILPYEEVIDIKNTEKPKVENIDVEGRRIIVRFNKTMSLEGSGSITNINNYLMEYEENGAATSRNFPDGTSIQVLEDGKSVMLVLPEKYPNDKKQLKFVTVQGVKDHNDNNMAQYAERKEIKYDTKFEVAKDKDDDTKDDITLVDSKTIEVVFNQTIGEGIGSEDFTVTGNTVSNVEVDGSKAIVRLSEELYSTDKITLTVKPDFKSRLGRTVTGNSYLGFTDKVKPELKLADKQTTLAVDGKTILVPFTEKIDDTKVSKDLIGADFEVIRVRDNKVMKSGSDYKTAYSYKDGRHYVALTMEDSAMTQDSIFTVKLKSDVTYVTDIAGNKAVSFDAVTSENILSKVDQDKLADKQAVVDAKAKLSVVATGKENEIKADLDLLTELDGCTIAWETTNKNVITTEGKVTRPAKDQEDAEVTLKATITKGDAKETKEFKLTVVAMTE</sequence>
<feature type="signal peptide" evidence="1">
    <location>
        <begin position="1"/>
        <end position="25"/>
    </location>
</feature>
<dbReference type="InterPro" id="IPR051922">
    <property type="entry name" value="Bact_Sporulation_Assoc"/>
</dbReference>
<dbReference type="PANTHER" id="PTHR30032">
    <property type="entry name" value="N-ACETYLMURAMOYL-L-ALANINE AMIDASE-RELATED"/>
    <property type="match status" value="1"/>
</dbReference>
<dbReference type="EMBL" id="JAHLQF010000004">
    <property type="protein sequence ID" value="MBU5485795.1"/>
    <property type="molecule type" value="Genomic_DNA"/>
</dbReference>